<keyword evidence="2" id="KW-1185">Reference proteome</keyword>
<comment type="caution">
    <text evidence="1">The sequence shown here is derived from an EMBL/GenBank/DDBJ whole genome shotgun (WGS) entry which is preliminary data.</text>
</comment>
<organism evidence="1 2">
    <name type="scientific">Deinococcus indicus</name>
    <dbReference type="NCBI Taxonomy" id="223556"/>
    <lineage>
        <taxon>Bacteria</taxon>
        <taxon>Thermotogati</taxon>
        <taxon>Deinococcota</taxon>
        <taxon>Deinococci</taxon>
        <taxon>Deinococcales</taxon>
        <taxon>Deinococcaceae</taxon>
        <taxon>Deinococcus</taxon>
    </lineage>
</organism>
<name>A0A246BJF2_9DEIO</name>
<protein>
    <submittedName>
        <fullName evidence="1">Uncharacterized protein</fullName>
    </submittedName>
</protein>
<proteinExistence type="predicted"/>
<gene>
    <name evidence="1" type="ORF">CBQ26_11730</name>
</gene>
<dbReference type="EMBL" id="NHMK01000016">
    <property type="protein sequence ID" value="OWL95429.1"/>
    <property type="molecule type" value="Genomic_DNA"/>
</dbReference>
<evidence type="ECO:0000313" key="2">
    <source>
        <dbReference type="Proteomes" id="UP000197208"/>
    </source>
</evidence>
<dbReference type="AlphaFoldDB" id="A0A246BJF2"/>
<dbReference type="RefSeq" id="WP_216360357.1">
    <property type="nucleotide sequence ID" value="NZ_NHMK01000016.1"/>
</dbReference>
<reference evidence="1 2" key="1">
    <citation type="submission" date="2017-05" db="EMBL/GenBank/DDBJ databases">
        <title>De novo genome assembly of Deniococcus indicus strain DR1.</title>
        <authorList>
            <person name="Chauhan D."/>
            <person name="Yennamalli R.M."/>
            <person name="Priyadarshini R."/>
        </authorList>
    </citation>
    <scope>NUCLEOTIDE SEQUENCE [LARGE SCALE GENOMIC DNA]</scope>
    <source>
        <strain evidence="1 2">DR1</strain>
    </source>
</reference>
<sequence length="146" mass="16261">MAKLDVAELMHALRKQAGHDRYRAAFLERARLRAAYPGEQGLPLLGVGSSCGKPAFALPYPLTWTEQNLLALEALARQHRSYVEYGHLAHLRQIATDKELAAVQDWTPFGVVYLRAEYGHAQELLRDLLATLTPQTAPSGQERTTP</sequence>
<dbReference type="Proteomes" id="UP000197208">
    <property type="component" value="Unassembled WGS sequence"/>
</dbReference>
<evidence type="ECO:0000313" key="1">
    <source>
        <dbReference type="EMBL" id="OWL95429.1"/>
    </source>
</evidence>
<accession>A0A246BJF2</accession>